<sequence>MASAVKLGVKSPKVLKTFANTSNNISQKQLRHIRGNSRYRGGGYMESVEDAQEVLDAYKGGNATFLGVTSNGHQVVKVTNVKGTNVNLGAGVQAQETNVFIIKGSSKPSVVPTNPNWKP</sequence>
<accession>E1WZG4</accession>
<feature type="domain" description="Bacterial toxin 50" evidence="1">
    <location>
        <begin position="26"/>
        <end position="106"/>
    </location>
</feature>
<evidence type="ECO:0000313" key="2">
    <source>
        <dbReference type="EMBL" id="CBW27853.1"/>
    </source>
</evidence>
<dbReference type="Pfam" id="PF15542">
    <property type="entry name" value="Ntox50"/>
    <property type="match status" value="1"/>
</dbReference>
<proteinExistence type="predicted"/>
<evidence type="ECO:0000259" key="1">
    <source>
        <dbReference type="Pfam" id="PF15542"/>
    </source>
</evidence>
<protein>
    <recommendedName>
        <fullName evidence="1">Bacterial toxin 50 domain-containing protein</fullName>
    </recommendedName>
</protein>
<dbReference type="Proteomes" id="UP000008963">
    <property type="component" value="Chromosome"/>
</dbReference>
<keyword evidence="3" id="KW-1185">Reference proteome</keyword>
<reference evidence="3" key="1">
    <citation type="journal article" date="2013" name="ISME J.">
        <title>A small predatory core genome in the divergent marine Bacteriovorax marinus SJ and the terrestrial Bdellovibrio bacteriovorus.</title>
        <authorList>
            <person name="Crossman L.C."/>
            <person name="Chen H."/>
            <person name="Cerdeno-Tarraga A.M."/>
            <person name="Brooks K."/>
            <person name="Quail M.A."/>
            <person name="Pineiro S.A."/>
            <person name="Hobley L."/>
            <person name="Sockett R.E."/>
            <person name="Bentley S.D."/>
            <person name="Parkhill J."/>
            <person name="Williams H.N."/>
            <person name="Stine O.C."/>
        </authorList>
    </citation>
    <scope>NUCLEOTIDE SEQUENCE [LARGE SCALE GENOMIC DNA]</scope>
    <source>
        <strain evidence="3">ATCC BAA-682 / DSM 15412 / SJ</strain>
    </source>
</reference>
<dbReference type="KEGG" id="bmx:BMS_3095"/>
<dbReference type="RefSeq" id="WP_014245623.1">
    <property type="nucleotide sequence ID" value="NC_016620.1"/>
</dbReference>
<organism evidence="2 3">
    <name type="scientific">Halobacteriovorax marinus (strain ATCC BAA-682 / DSM 15412 / SJ)</name>
    <name type="common">Bacteriovorax marinus</name>
    <dbReference type="NCBI Taxonomy" id="862908"/>
    <lineage>
        <taxon>Bacteria</taxon>
        <taxon>Pseudomonadati</taxon>
        <taxon>Bdellovibrionota</taxon>
        <taxon>Bacteriovoracia</taxon>
        <taxon>Bacteriovoracales</taxon>
        <taxon>Halobacteriovoraceae</taxon>
        <taxon>Halobacteriovorax</taxon>
    </lineage>
</organism>
<dbReference type="InterPro" id="IPR029100">
    <property type="entry name" value="Ntox50"/>
</dbReference>
<evidence type="ECO:0000313" key="3">
    <source>
        <dbReference type="Proteomes" id="UP000008963"/>
    </source>
</evidence>
<dbReference type="STRING" id="862908.BMS_3095"/>
<gene>
    <name evidence="2" type="ordered locus">BMS_3095</name>
</gene>
<name>E1WZG4_HALMS</name>
<dbReference type="EMBL" id="FQ312005">
    <property type="protein sequence ID" value="CBW27853.1"/>
    <property type="molecule type" value="Genomic_DNA"/>
</dbReference>
<dbReference type="PATRIC" id="fig|862908.3.peg.2959"/>
<dbReference type="OrthoDB" id="2664633at2"/>
<dbReference type="AlphaFoldDB" id="E1WZG4"/>
<dbReference type="HOGENOM" id="CLU_2058093_0_0_7"/>